<evidence type="ECO:0000256" key="9">
    <source>
        <dbReference type="ARBA" id="ARBA00023242"/>
    </source>
</evidence>
<protein>
    <recommendedName>
        <fullName evidence="11">C2H2-type domain-containing protein</fullName>
    </recommendedName>
</protein>
<dbReference type="Pfam" id="PF13912">
    <property type="entry name" value="zf-C2H2_6"/>
    <property type="match status" value="1"/>
</dbReference>
<feature type="domain" description="C2H2-type" evidence="11">
    <location>
        <begin position="286"/>
        <end position="313"/>
    </location>
</feature>
<dbReference type="GO" id="GO:0000978">
    <property type="term" value="F:RNA polymerase II cis-regulatory region sequence-specific DNA binding"/>
    <property type="evidence" value="ECO:0007669"/>
    <property type="project" value="TreeGrafter"/>
</dbReference>
<comment type="similarity">
    <text evidence="2">Belongs to the krueppel C2H2-type zinc-finger protein family.</text>
</comment>
<evidence type="ECO:0000256" key="5">
    <source>
        <dbReference type="ARBA" id="ARBA00022771"/>
    </source>
</evidence>
<evidence type="ECO:0000259" key="11">
    <source>
        <dbReference type="PROSITE" id="PS50157"/>
    </source>
</evidence>
<dbReference type="Proteomes" id="UP000472271">
    <property type="component" value="Chromosome 16"/>
</dbReference>
<organism evidence="12 13">
    <name type="scientific">Sphaeramia orbicularis</name>
    <name type="common">orbiculate cardinalfish</name>
    <dbReference type="NCBI Taxonomy" id="375764"/>
    <lineage>
        <taxon>Eukaryota</taxon>
        <taxon>Metazoa</taxon>
        <taxon>Chordata</taxon>
        <taxon>Craniata</taxon>
        <taxon>Vertebrata</taxon>
        <taxon>Euteleostomi</taxon>
        <taxon>Actinopterygii</taxon>
        <taxon>Neopterygii</taxon>
        <taxon>Teleostei</taxon>
        <taxon>Neoteleostei</taxon>
        <taxon>Acanthomorphata</taxon>
        <taxon>Gobiaria</taxon>
        <taxon>Kurtiformes</taxon>
        <taxon>Apogonoidei</taxon>
        <taxon>Apogonidae</taxon>
        <taxon>Apogoninae</taxon>
        <taxon>Sphaeramia</taxon>
    </lineage>
</organism>
<dbReference type="InterPro" id="IPR036236">
    <property type="entry name" value="Znf_C2H2_sf"/>
</dbReference>
<dbReference type="AlphaFoldDB" id="A0A673CST1"/>
<dbReference type="GO" id="GO:0005634">
    <property type="term" value="C:nucleus"/>
    <property type="evidence" value="ECO:0007669"/>
    <property type="project" value="UniProtKB-SubCell"/>
</dbReference>
<dbReference type="InterPro" id="IPR013087">
    <property type="entry name" value="Znf_C2H2_type"/>
</dbReference>
<dbReference type="FunFam" id="3.30.160.60:FF:001498">
    <property type="entry name" value="Zinc finger protein 404"/>
    <property type="match status" value="1"/>
</dbReference>
<reference evidence="12" key="1">
    <citation type="submission" date="2019-06" db="EMBL/GenBank/DDBJ databases">
        <authorList>
            <consortium name="Wellcome Sanger Institute Data Sharing"/>
        </authorList>
    </citation>
    <scope>NUCLEOTIDE SEQUENCE [LARGE SCALE GENOMIC DNA]</scope>
</reference>
<evidence type="ECO:0000256" key="3">
    <source>
        <dbReference type="ARBA" id="ARBA00022723"/>
    </source>
</evidence>
<dbReference type="Pfam" id="PF00096">
    <property type="entry name" value="zf-C2H2"/>
    <property type="match status" value="3"/>
</dbReference>
<dbReference type="SMART" id="SM00355">
    <property type="entry name" value="ZnF_C2H2"/>
    <property type="match status" value="8"/>
</dbReference>
<feature type="domain" description="C2H2-type" evidence="11">
    <location>
        <begin position="168"/>
        <end position="195"/>
    </location>
</feature>
<feature type="domain" description="C2H2-type" evidence="11">
    <location>
        <begin position="17"/>
        <end position="45"/>
    </location>
</feature>
<dbReference type="Pfam" id="PF13894">
    <property type="entry name" value="zf-C2H2_4"/>
    <property type="match status" value="1"/>
</dbReference>
<keyword evidence="3" id="KW-0479">Metal-binding</keyword>
<dbReference type="FunFam" id="3.30.160.60:FF:000690">
    <property type="entry name" value="Zinc finger protein 354C"/>
    <property type="match status" value="1"/>
</dbReference>
<evidence type="ECO:0000256" key="8">
    <source>
        <dbReference type="ARBA" id="ARBA00023163"/>
    </source>
</evidence>
<dbReference type="SUPFAM" id="SSF57667">
    <property type="entry name" value="beta-beta-alpha zinc fingers"/>
    <property type="match status" value="4"/>
</dbReference>
<evidence type="ECO:0000256" key="1">
    <source>
        <dbReference type="ARBA" id="ARBA00004123"/>
    </source>
</evidence>
<dbReference type="Ensembl" id="ENSSORT00005056254.1">
    <property type="protein sequence ID" value="ENSSORP00005054978.1"/>
    <property type="gene ID" value="ENSSORG00005024585.1"/>
</dbReference>
<dbReference type="Gene3D" id="3.30.160.60">
    <property type="entry name" value="Classic Zinc Finger"/>
    <property type="match status" value="7"/>
</dbReference>
<dbReference type="FunFam" id="3.30.160.60:FF:000188">
    <property type="entry name" value="Zinc finger protein 787"/>
    <property type="match status" value="1"/>
</dbReference>
<evidence type="ECO:0000256" key="6">
    <source>
        <dbReference type="ARBA" id="ARBA00022833"/>
    </source>
</evidence>
<evidence type="ECO:0000256" key="4">
    <source>
        <dbReference type="ARBA" id="ARBA00022737"/>
    </source>
</evidence>
<keyword evidence="8" id="KW-0804">Transcription</keyword>
<feature type="domain" description="C2H2-type" evidence="11">
    <location>
        <begin position="224"/>
        <end position="251"/>
    </location>
</feature>
<evidence type="ECO:0000256" key="10">
    <source>
        <dbReference type="PROSITE-ProRule" id="PRU00042"/>
    </source>
</evidence>
<keyword evidence="9" id="KW-0539">Nucleus</keyword>
<evidence type="ECO:0000313" key="13">
    <source>
        <dbReference type="Proteomes" id="UP000472271"/>
    </source>
</evidence>
<keyword evidence="13" id="KW-1185">Reference proteome</keyword>
<dbReference type="GO" id="GO:0003700">
    <property type="term" value="F:DNA-binding transcription factor activity"/>
    <property type="evidence" value="ECO:0007669"/>
    <property type="project" value="TreeGrafter"/>
</dbReference>
<dbReference type="FunFam" id="3.30.160.60:FF:002343">
    <property type="entry name" value="Zinc finger protein 33A"/>
    <property type="match status" value="1"/>
</dbReference>
<reference evidence="12" key="3">
    <citation type="submission" date="2025-09" db="UniProtKB">
        <authorList>
            <consortium name="Ensembl"/>
        </authorList>
    </citation>
    <scope>IDENTIFICATION</scope>
</reference>
<dbReference type="GO" id="GO:0008270">
    <property type="term" value="F:zinc ion binding"/>
    <property type="evidence" value="ECO:0007669"/>
    <property type="project" value="UniProtKB-KW"/>
</dbReference>
<dbReference type="Pfam" id="PF13465">
    <property type="entry name" value="zf-H2C2_2"/>
    <property type="match status" value="1"/>
</dbReference>
<dbReference type="PROSITE" id="PS00028">
    <property type="entry name" value="ZINC_FINGER_C2H2_1"/>
    <property type="match status" value="8"/>
</dbReference>
<dbReference type="PANTHER" id="PTHR24390">
    <property type="entry name" value="ZINC FINGER PROTEIN"/>
    <property type="match status" value="1"/>
</dbReference>
<sequence>MLFCVFLSHLETSSEFFPCPHCDVSFTDVDFLEKHVKWVHQKQYLANLKKCCRTINLIPTFTCTICSSTFKTKVHLRIHVREAHPAPPPRRLHPCPTCARSFQYLKNLKNHCQRWHNMRVITRGGHLSCRDCGKSFKSTWGQGPHLCNEPGNSEPEDKPICLDIDRPFVCKDCGRRFVERSGWRQHMKIHTGEKPYKCEVCGKAFIRSHHLRCHLSTHSGKKEYSCPECGKEFGFKSSLNHHVRTHSSEKPFHCSASHQCGDCGLKIGDYGALKIHLRTHTGERPYHCTVCGNKFIRLSHLRNHQRTHTGEKPYSCPNYTTSMEP</sequence>
<dbReference type="PANTHER" id="PTHR24390:SF159">
    <property type="entry name" value="GROWTH FACTOR INDEPENDENT 1 TRANSCRIPTIONAL REPRESSOR"/>
    <property type="match status" value="1"/>
</dbReference>
<keyword evidence="6" id="KW-0862">Zinc</keyword>
<proteinExistence type="inferred from homology"/>
<keyword evidence="4" id="KW-0677">Repeat</keyword>
<feature type="domain" description="C2H2-type" evidence="11">
    <location>
        <begin position="61"/>
        <end position="89"/>
    </location>
</feature>
<dbReference type="GO" id="GO:0006357">
    <property type="term" value="P:regulation of transcription by RNA polymerase II"/>
    <property type="evidence" value="ECO:0007669"/>
    <property type="project" value="TreeGrafter"/>
</dbReference>
<evidence type="ECO:0000256" key="7">
    <source>
        <dbReference type="ARBA" id="ARBA00023125"/>
    </source>
</evidence>
<feature type="domain" description="C2H2-type" evidence="11">
    <location>
        <begin position="196"/>
        <end position="223"/>
    </location>
</feature>
<feature type="domain" description="C2H2-type" evidence="11">
    <location>
        <begin position="258"/>
        <end position="285"/>
    </location>
</feature>
<keyword evidence="7" id="KW-0238">DNA-binding</keyword>
<dbReference type="PROSITE" id="PS50157">
    <property type="entry name" value="ZINC_FINGER_C2H2_2"/>
    <property type="match status" value="7"/>
</dbReference>
<evidence type="ECO:0000313" key="12">
    <source>
        <dbReference type="Ensembl" id="ENSSORP00005054978.1"/>
    </source>
</evidence>
<accession>A0A673CST1</accession>
<name>A0A673CST1_9TELE</name>
<keyword evidence="5 10" id="KW-0863">Zinc-finger</keyword>
<comment type="subcellular location">
    <subcellularLocation>
        <location evidence="1">Nucleus</location>
    </subcellularLocation>
</comment>
<evidence type="ECO:0000256" key="2">
    <source>
        <dbReference type="ARBA" id="ARBA00006991"/>
    </source>
</evidence>
<reference evidence="12" key="2">
    <citation type="submission" date="2025-08" db="UniProtKB">
        <authorList>
            <consortium name="Ensembl"/>
        </authorList>
    </citation>
    <scope>IDENTIFICATION</scope>
</reference>